<dbReference type="Gene3D" id="1.10.10.10">
    <property type="entry name" value="Winged helix-like DNA-binding domain superfamily/Winged helix DNA-binding domain"/>
    <property type="match status" value="1"/>
</dbReference>
<evidence type="ECO:0000313" key="8">
    <source>
        <dbReference type="Proteomes" id="UP000295292"/>
    </source>
</evidence>
<name>A0A4R6W9J9_9SPHI</name>
<dbReference type="OrthoDB" id="655312at2"/>
<evidence type="ECO:0000259" key="5">
    <source>
        <dbReference type="Pfam" id="PF04542"/>
    </source>
</evidence>
<evidence type="ECO:0000256" key="2">
    <source>
        <dbReference type="ARBA" id="ARBA00023015"/>
    </source>
</evidence>
<organism evidence="7 8">
    <name type="scientific">Sphingobacterium yanglingense</name>
    <dbReference type="NCBI Taxonomy" id="1437280"/>
    <lineage>
        <taxon>Bacteria</taxon>
        <taxon>Pseudomonadati</taxon>
        <taxon>Bacteroidota</taxon>
        <taxon>Sphingobacteriia</taxon>
        <taxon>Sphingobacteriales</taxon>
        <taxon>Sphingobacteriaceae</taxon>
        <taxon>Sphingobacterium</taxon>
    </lineage>
</organism>
<dbReference type="RefSeq" id="WP_133586603.1">
    <property type="nucleotide sequence ID" value="NZ_SNYV01000019.1"/>
</dbReference>
<dbReference type="EMBL" id="SNYV01000019">
    <property type="protein sequence ID" value="TDQ73425.1"/>
    <property type="molecule type" value="Genomic_DNA"/>
</dbReference>
<protein>
    <submittedName>
        <fullName evidence="7">RNA polymerase sigma (SigY) subunit</fullName>
    </submittedName>
</protein>
<dbReference type="NCBIfam" id="TIGR02937">
    <property type="entry name" value="sigma70-ECF"/>
    <property type="match status" value="1"/>
</dbReference>
<dbReference type="Pfam" id="PF04542">
    <property type="entry name" value="Sigma70_r2"/>
    <property type="match status" value="1"/>
</dbReference>
<dbReference type="InterPro" id="IPR013249">
    <property type="entry name" value="RNA_pol_sigma70_r4_t2"/>
</dbReference>
<dbReference type="InterPro" id="IPR013325">
    <property type="entry name" value="RNA_pol_sigma_r2"/>
</dbReference>
<dbReference type="CDD" id="cd06171">
    <property type="entry name" value="Sigma70_r4"/>
    <property type="match status" value="1"/>
</dbReference>
<dbReference type="SUPFAM" id="SSF88659">
    <property type="entry name" value="Sigma3 and sigma4 domains of RNA polymerase sigma factors"/>
    <property type="match status" value="1"/>
</dbReference>
<gene>
    <name evidence="7" type="ORF">CLV99_4477</name>
</gene>
<dbReference type="Gene3D" id="1.10.1740.10">
    <property type="match status" value="1"/>
</dbReference>
<dbReference type="Pfam" id="PF08281">
    <property type="entry name" value="Sigma70_r4_2"/>
    <property type="match status" value="1"/>
</dbReference>
<proteinExistence type="inferred from homology"/>
<dbReference type="AlphaFoldDB" id="A0A4R6W9J9"/>
<reference evidence="7 8" key="1">
    <citation type="submission" date="2019-03" db="EMBL/GenBank/DDBJ databases">
        <title>Genomic Encyclopedia of Archaeal and Bacterial Type Strains, Phase II (KMG-II): from individual species to whole genera.</title>
        <authorList>
            <person name="Goeker M."/>
        </authorList>
    </citation>
    <scope>NUCLEOTIDE SEQUENCE [LARGE SCALE GENOMIC DNA]</scope>
    <source>
        <strain evidence="7 8">DSM 28353</strain>
    </source>
</reference>
<dbReference type="InterPro" id="IPR039425">
    <property type="entry name" value="RNA_pol_sigma-70-like"/>
</dbReference>
<dbReference type="GO" id="GO:0006352">
    <property type="term" value="P:DNA-templated transcription initiation"/>
    <property type="evidence" value="ECO:0007669"/>
    <property type="project" value="InterPro"/>
</dbReference>
<evidence type="ECO:0000313" key="7">
    <source>
        <dbReference type="EMBL" id="TDQ73425.1"/>
    </source>
</evidence>
<keyword evidence="2" id="KW-0805">Transcription regulation</keyword>
<keyword evidence="3" id="KW-0731">Sigma factor</keyword>
<dbReference type="PANTHER" id="PTHR43133">
    <property type="entry name" value="RNA POLYMERASE ECF-TYPE SIGMA FACTO"/>
    <property type="match status" value="1"/>
</dbReference>
<evidence type="ECO:0000256" key="1">
    <source>
        <dbReference type="ARBA" id="ARBA00010641"/>
    </source>
</evidence>
<feature type="domain" description="RNA polymerase sigma factor 70 region 4 type 2" evidence="6">
    <location>
        <begin position="120"/>
        <end position="167"/>
    </location>
</feature>
<accession>A0A4R6W9J9</accession>
<dbReference type="GO" id="GO:0003677">
    <property type="term" value="F:DNA binding"/>
    <property type="evidence" value="ECO:0007669"/>
    <property type="project" value="InterPro"/>
</dbReference>
<dbReference type="GO" id="GO:0016987">
    <property type="term" value="F:sigma factor activity"/>
    <property type="evidence" value="ECO:0007669"/>
    <property type="project" value="UniProtKB-KW"/>
</dbReference>
<evidence type="ECO:0000256" key="3">
    <source>
        <dbReference type="ARBA" id="ARBA00023082"/>
    </source>
</evidence>
<evidence type="ECO:0000259" key="6">
    <source>
        <dbReference type="Pfam" id="PF08281"/>
    </source>
</evidence>
<comment type="similarity">
    <text evidence="1">Belongs to the sigma-70 factor family. ECF subfamily.</text>
</comment>
<keyword evidence="4" id="KW-0804">Transcription</keyword>
<comment type="caution">
    <text evidence="7">The sequence shown here is derived from an EMBL/GenBank/DDBJ whole genome shotgun (WGS) entry which is preliminary data.</text>
</comment>
<dbReference type="PANTHER" id="PTHR43133:SF46">
    <property type="entry name" value="RNA POLYMERASE SIGMA-70 FACTOR ECF SUBFAMILY"/>
    <property type="match status" value="1"/>
</dbReference>
<keyword evidence="8" id="KW-1185">Reference proteome</keyword>
<dbReference type="Proteomes" id="UP000295292">
    <property type="component" value="Unassembled WGS sequence"/>
</dbReference>
<evidence type="ECO:0000256" key="4">
    <source>
        <dbReference type="ARBA" id="ARBA00023163"/>
    </source>
</evidence>
<dbReference type="InterPro" id="IPR014284">
    <property type="entry name" value="RNA_pol_sigma-70_dom"/>
</dbReference>
<dbReference type="SUPFAM" id="SSF88946">
    <property type="entry name" value="Sigma2 domain of RNA polymerase sigma factors"/>
    <property type="match status" value="1"/>
</dbReference>
<dbReference type="InterPro" id="IPR007627">
    <property type="entry name" value="RNA_pol_sigma70_r2"/>
</dbReference>
<feature type="domain" description="RNA polymerase sigma-70 region 2" evidence="5">
    <location>
        <begin position="24"/>
        <end position="88"/>
    </location>
</feature>
<sequence>MPDLEELTVLQKLKEGNREAFNDIYRRYSAFIYSRFLQFLKNPELAEELLQDVFMKLWVLHEEIVPERGFTTFLLKIADNLAIDLFRKIVRDAKMRQDMWYHLSLRSTAMQEDFEHLEQRQILDQAIETLPPRQKEIFIQCKLYDKSYKEVADLMGISVSTVSNQLVVAVREVKLYVDKFYSDEKIKALIVCFLLKIFDSM</sequence>
<dbReference type="InterPro" id="IPR013324">
    <property type="entry name" value="RNA_pol_sigma_r3/r4-like"/>
</dbReference>
<dbReference type="InterPro" id="IPR036388">
    <property type="entry name" value="WH-like_DNA-bd_sf"/>
</dbReference>